<dbReference type="InterPro" id="IPR045069">
    <property type="entry name" value="MATE_euk"/>
</dbReference>
<sequence>MEGASELQDWTGWTETLTKVPVSHVIYWTKNLQHSSWLEVSLLRTKAHDKLDDTMCPPKPKPIRSFKRTRTSNGSRALDVGHFIHLPFSRARTVKMQRQSFLARLRQQLCRTKLPGQHHEDSIPSHATETSPLLKSDSCLDHDHGIIVCVRRRQNIDQPEQGILSLDDNPVTWLHEARTIASYSLPLTVTFLLQYSVDALSLIAAGRLGKRELGAVSLANMSAAITCFAPIQGLATSLDTLCAQAYGSGRKHLIGLYCQRMALFLLCLCIPISILWLYAEPIMKHLVSDAESARLASLYLVALTCAIPGYVIFEIVKRFLQAQGLFQATTYVLLVAAPCHAIVVSVLIRKFGFIGAPMAVAATRTLIAVLVLLYVRFINGSGCWGGFSHRALTNWWTMIRLAIPGMIMVEAEYLAFEVMIIASSQFGTDYLAVQGILSAIATISFQVPFSMSIAASTRIAGLIGAGAVGAGKVAAKMALTAVCITGCLNFIVYILFQARLPFIFTDDPVVARLATQLLPMLGLTTFLEGVGATAHGLLRGIGRQSIGGPATLSSYYFVALPTSLALGFGLDWKLHGLLWGLTLGLVVVSLIEYTYLCMANWNKAATEATARNAAG</sequence>
<keyword evidence="3 7" id="KW-0812">Transmembrane</keyword>
<evidence type="ECO:0000256" key="5">
    <source>
        <dbReference type="ARBA" id="ARBA00023136"/>
    </source>
</evidence>
<evidence type="ECO:0008006" key="10">
    <source>
        <dbReference type="Google" id="ProtNLM"/>
    </source>
</evidence>
<evidence type="ECO:0000256" key="4">
    <source>
        <dbReference type="ARBA" id="ARBA00022989"/>
    </source>
</evidence>
<gene>
    <name evidence="8" type="ORF">UVI_02051070</name>
</gene>
<dbReference type="AlphaFoldDB" id="A0A1B5L2F1"/>
<feature type="transmembrane region" description="Helical" evidence="7">
    <location>
        <begin position="516"/>
        <end position="538"/>
    </location>
</feature>
<comment type="caution">
    <text evidence="8">The sequence shown here is derived from an EMBL/GenBank/DDBJ whole genome shotgun (WGS) entry which is preliminary data.</text>
</comment>
<keyword evidence="4 7" id="KW-1133">Transmembrane helix</keyword>
<evidence type="ECO:0000256" key="3">
    <source>
        <dbReference type="ARBA" id="ARBA00022692"/>
    </source>
</evidence>
<dbReference type="InterPro" id="IPR002528">
    <property type="entry name" value="MATE_fam"/>
</dbReference>
<dbReference type="GO" id="GO:0016020">
    <property type="term" value="C:membrane"/>
    <property type="evidence" value="ECO:0007669"/>
    <property type="project" value="UniProtKB-SubCell"/>
</dbReference>
<feature type="transmembrane region" description="Helical" evidence="7">
    <location>
        <begin position="436"/>
        <end position="456"/>
    </location>
</feature>
<feature type="compositionally biased region" description="Basic residues" evidence="6">
    <location>
        <begin position="61"/>
        <end position="70"/>
    </location>
</feature>
<feature type="transmembrane region" description="Helical" evidence="7">
    <location>
        <begin position="328"/>
        <end position="348"/>
    </location>
</feature>
<dbReference type="CDD" id="cd13132">
    <property type="entry name" value="MATE_eukaryotic"/>
    <property type="match status" value="1"/>
</dbReference>
<evidence type="ECO:0000256" key="2">
    <source>
        <dbReference type="ARBA" id="ARBA00010199"/>
    </source>
</evidence>
<dbReference type="GO" id="GO:1990961">
    <property type="term" value="P:xenobiotic detoxification by transmembrane export across the plasma membrane"/>
    <property type="evidence" value="ECO:0007669"/>
    <property type="project" value="InterPro"/>
</dbReference>
<comment type="similarity">
    <text evidence="2">Belongs to the multi antimicrobial extrusion (MATE) (TC 2.A.66.1) family.</text>
</comment>
<feature type="transmembrane region" description="Helical" evidence="7">
    <location>
        <begin position="261"/>
        <end position="278"/>
    </location>
</feature>
<dbReference type="PANTHER" id="PTHR11206">
    <property type="entry name" value="MULTIDRUG RESISTANCE PROTEIN"/>
    <property type="match status" value="1"/>
</dbReference>
<evidence type="ECO:0000256" key="7">
    <source>
        <dbReference type="SAM" id="Phobius"/>
    </source>
</evidence>
<protein>
    <recommendedName>
        <fullName evidence="10">MATE efflux family protein subfamily</fullName>
    </recommendedName>
</protein>
<reference evidence="9" key="1">
    <citation type="journal article" date="2016" name="Genome Announc.">
        <title>Genome sequence of Ustilaginoidea virens IPU010, a rice pathogenic fungus causing false smut.</title>
        <authorList>
            <person name="Kumagai T."/>
            <person name="Ishii T."/>
            <person name="Terai G."/>
            <person name="Umemura M."/>
            <person name="Machida M."/>
            <person name="Asai K."/>
        </authorList>
    </citation>
    <scope>NUCLEOTIDE SEQUENCE [LARGE SCALE GENOMIC DNA]</scope>
    <source>
        <strain evidence="9">IPU010</strain>
    </source>
</reference>
<accession>A0A1B5L2F1</accession>
<feature type="transmembrane region" description="Helical" evidence="7">
    <location>
        <begin position="477"/>
        <end position="496"/>
    </location>
</feature>
<feature type="transmembrane region" description="Helical" evidence="7">
    <location>
        <begin position="354"/>
        <end position="375"/>
    </location>
</feature>
<evidence type="ECO:0000256" key="6">
    <source>
        <dbReference type="SAM" id="MobiDB-lite"/>
    </source>
</evidence>
<dbReference type="Pfam" id="PF01554">
    <property type="entry name" value="MatE"/>
    <property type="match status" value="2"/>
</dbReference>
<feature type="region of interest" description="Disordered" evidence="6">
    <location>
        <begin position="52"/>
        <end position="71"/>
    </location>
</feature>
<dbReference type="Proteomes" id="UP000054053">
    <property type="component" value="Unassembled WGS sequence"/>
</dbReference>
<feature type="transmembrane region" description="Helical" evidence="7">
    <location>
        <begin position="576"/>
        <end position="596"/>
    </location>
</feature>
<keyword evidence="5 7" id="KW-0472">Membrane</keyword>
<dbReference type="NCBIfam" id="TIGR00797">
    <property type="entry name" value="matE"/>
    <property type="match status" value="1"/>
</dbReference>
<proteinExistence type="inferred from homology"/>
<dbReference type="GO" id="GO:0042910">
    <property type="term" value="F:xenobiotic transmembrane transporter activity"/>
    <property type="evidence" value="ECO:0007669"/>
    <property type="project" value="InterPro"/>
</dbReference>
<evidence type="ECO:0000256" key="1">
    <source>
        <dbReference type="ARBA" id="ARBA00004141"/>
    </source>
</evidence>
<dbReference type="EMBL" id="BBTG02000037">
    <property type="protein sequence ID" value="GAO17624.1"/>
    <property type="molecule type" value="Genomic_DNA"/>
</dbReference>
<dbReference type="GO" id="GO:0015297">
    <property type="term" value="F:antiporter activity"/>
    <property type="evidence" value="ECO:0007669"/>
    <property type="project" value="InterPro"/>
</dbReference>
<name>A0A1B5L2F1_USTVR</name>
<organism evidence="8 9">
    <name type="scientific">Ustilaginoidea virens</name>
    <name type="common">Rice false smut fungus</name>
    <name type="synonym">Villosiclava virens</name>
    <dbReference type="NCBI Taxonomy" id="1159556"/>
    <lineage>
        <taxon>Eukaryota</taxon>
        <taxon>Fungi</taxon>
        <taxon>Dikarya</taxon>
        <taxon>Ascomycota</taxon>
        <taxon>Pezizomycotina</taxon>
        <taxon>Sordariomycetes</taxon>
        <taxon>Hypocreomycetidae</taxon>
        <taxon>Hypocreales</taxon>
        <taxon>Clavicipitaceae</taxon>
        <taxon>Ustilaginoidea</taxon>
    </lineage>
</organism>
<feature type="transmembrane region" description="Helical" evidence="7">
    <location>
        <begin position="550"/>
        <end position="570"/>
    </location>
</feature>
<feature type="transmembrane region" description="Helical" evidence="7">
    <location>
        <begin position="298"/>
        <end position="316"/>
    </location>
</feature>
<evidence type="ECO:0000313" key="8">
    <source>
        <dbReference type="EMBL" id="GAO17624.1"/>
    </source>
</evidence>
<comment type="subcellular location">
    <subcellularLocation>
        <location evidence="1">Membrane</location>
        <topology evidence="1">Multi-pass membrane protein</topology>
    </subcellularLocation>
</comment>
<feature type="transmembrane region" description="Helical" evidence="7">
    <location>
        <begin position="395"/>
        <end position="416"/>
    </location>
</feature>
<evidence type="ECO:0000313" key="9">
    <source>
        <dbReference type="Proteomes" id="UP000054053"/>
    </source>
</evidence>